<dbReference type="SUPFAM" id="SSF52540">
    <property type="entry name" value="P-loop containing nucleoside triphosphate hydrolases"/>
    <property type="match status" value="1"/>
</dbReference>
<dbReference type="InterPro" id="IPR038718">
    <property type="entry name" value="SNF2-like_sf"/>
</dbReference>
<evidence type="ECO:0000256" key="2">
    <source>
        <dbReference type="ARBA" id="ARBA00022801"/>
    </source>
</evidence>
<name>A0A9E7C2J9_9ACTN</name>
<evidence type="ECO:0000256" key="1">
    <source>
        <dbReference type="ARBA" id="ARBA00022741"/>
    </source>
</evidence>
<sequence length="951" mass="105631">MSVDTTSAFQVGSLVRARGREWVVLPESEDDLLILRPLGATDEEIAGILPALETIEPASFPPPDPEVVGDARSARMLRDALKLGFRSSSGPFRSFGRLAVEPRPYQLVPLLMALKQDPVRLLIADDVGIGKTIEAALIARELLDRGDVQRLCVLCPPHLAEQWQQELRSKFHLSPELVLPSTARRLERGLKLNESLFEAYPQVIVSTDYIKSDRHREDFVRACPELVIVDEAHTFAFGARSAGRHQRHELLRRLAADPDRHLVLVTATPHSGKEDAFRSLLGILDEELGQLPEDLSGAEREADRRKVADHLVQRRRADIREYLVDTPFPDRLSRDHTYELTPEFKRLFDDALHWAREAIQDESGDKRRQRVRWWSALALLRAIGSSPAAAAATLRNRADNIAAATVEEADELGRRSVLDESGDEDAESLDTTPGVLAAGEPDEAGDVGERLHPDRRRLLDLARAAEALQADRDPKLAEATKLVKKLVADGFAPIIFCRFIDTAEYLAEHLRPALGRNVEVMAVTGRLAPAEREQRIEKLSQHEKRVLVATDCLSEGINLQDPFDAVVHYDLAWNPTRHEQREGRVDRYGQTAPEVRVITFYGSNSPVDGAVIKVLLEKHRTIRDSLGISVPVPVDSAKVGEAILEDLILRGRDDESIFEQLTLIDTVAEERRREFHEDWDSAMERERRSRTMFAQRTIKVDEVQRELEAVQTAIGSGVEVQRFVTDAIRANGGIVVEHAGGRLEAQLDEVPRGLRDMIGSAAVKDRFEIARSGALLLDRTHPIVDAIAAHTLDTALDPHVPGIAARCGVMRTDAVERRTTLLLLRLRIHLSTKSRTGTRELLAEDSRVLAYTGSPDAPQWLDDAAADGLLLAKPTTNVPPDQQRQFAANAVAALSGLQPELNRIAEEQAAETLATHRRVRDSARALGTPSARAQTPVDVLGLYVFVPEARD</sequence>
<dbReference type="Pfam" id="PF00176">
    <property type="entry name" value="SNF2-rel_dom"/>
    <property type="match status" value="1"/>
</dbReference>
<dbReference type="RefSeq" id="WP_259312542.1">
    <property type="nucleotide sequence ID" value="NZ_CP087164.1"/>
</dbReference>
<organism evidence="8 9">
    <name type="scientific">Capillimicrobium parvum</name>
    <dbReference type="NCBI Taxonomy" id="2884022"/>
    <lineage>
        <taxon>Bacteria</taxon>
        <taxon>Bacillati</taxon>
        <taxon>Actinomycetota</taxon>
        <taxon>Thermoleophilia</taxon>
        <taxon>Solirubrobacterales</taxon>
        <taxon>Capillimicrobiaceae</taxon>
        <taxon>Capillimicrobium</taxon>
    </lineage>
</organism>
<feature type="region of interest" description="Disordered" evidence="5">
    <location>
        <begin position="412"/>
        <end position="451"/>
    </location>
</feature>
<dbReference type="GO" id="GO:0016787">
    <property type="term" value="F:hydrolase activity"/>
    <property type="evidence" value="ECO:0007669"/>
    <property type="project" value="UniProtKB-KW"/>
</dbReference>
<dbReference type="InterPro" id="IPR057342">
    <property type="entry name" value="DEXDc_RapA"/>
</dbReference>
<dbReference type="Pfam" id="PF00271">
    <property type="entry name" value="Helicase_C"/>
    <property type="match status" value="1"/>
</dbReference>
<dbReference type="InterPro" id="IPR014001">
    <property type="entry name" value="Helicase_ATP-bd"/>
</dbReference>
<proteinExistence type="predicted"/>
<dbReference type="PROSITE" id="PS51194">
    <property type="entry name" value="HELICASE_CTER"/>
    <property type="match status" value="1"/>
</dbReference>
<dbReference type="Gene3D" id="3.40.50.300">
    <property type="entry name" value="P-loop containing nucleotide triphosphate hydrolases"/>
    <property type="match status" value="1"/>
</dbReference>
<dbReference type="Gene3D" id="3.40.50.10810">
    <property type="entry name" value="Tandem AAA-ATPase domain"/>
    <property type="match status" value="1"/>
</dbReference>
<evidence type="ECO:0000256" key="5">
    <source>
        <dbReference type="SAM" id="MobiDB-lite"/>
    </source>
</evidence>
<reference evidence="8" key="1">
    <citation type="journal article" date="2022" name="Int. J. Syst. Evol. Microbiol.">
        <title>Pseudomonas aegrilactucae sp. nov. and Pseudomonas morbosilactucae sp. nov., pathogens causing bacterial rot of lettuce in Japan.</title>
        <authorList>
            <person name="Sawada H."/>
            <person name="Fujikawa T."/>
            <person name="Satou M."/>
        </authorList>
    </citation>
    <scope>NUCLEOTIDE SEQUENCE</scope>
    <source>
        <strain evidence="8">0166_1</strain>
    </source>
</reference>
<keyword evidence="1" id="KW-0547">Nucleotide-binding</keyword>
<dbReference type="AlphaFoldDB" id="A0A9E7C2J9"/>
<dbReference type="SMART" id="SM00490">
    <property type="entry name" value="HELICc"/>
    <property type="match status" value="1"/>
</dbReference>
<dbReference type="InterPro" id="IPR027417">
    <property type="entry name" value="P-loop_NTPase"/>
</dbReference>
<evidence type="ECO:0000313" key="9">
    <source>
        <dbReference type="Proteomes" id="UP001162834"/>
    </source>
</evidence>
<keyword evidence="2 8" id="KW-0378">Hydrolase</keyword>
<dbReference type="EMBL" id="CP087164">
    <property type="protein sequence ID" value="UGS38521.1"/>
    <property type="molecule type" value="Genomic_DNA"/>
</dbReference>
<gene>
    <name evidence="8" type="primary">rapA_2</name>
    <name evidence="8" type="ORF">DSM104329_04950</name>
</gene>
<dbReference type="SMART" id="SM00487">
    <property type="entry name" value="DEXDc"/>
    <property type="match status" value="1"/>
</dbReference>
<feature type="domain" description="Helicase ATP-binding" evidence="6">
    <location>
        <begin position="112"/>
        <end position="287"/>
    </location>
</feature>
<dbReference type="PANTHER" id="PTHR45766">
    <property type="entry name" value="DNA ANNEALING HELICASE AND ENDONUCLEASE ZRANB3 FAMILY MEMBER"/>
    <property type="match status" value="1"/>
</dbReference>
<evidence type="ECO:0000259" key="6">
    <source>
        <dbReference type="PROSITE" id="PS51192"/>
    </source>
</evidence>
<dbReference type="InterPro" id="IPR001650">
    <property type="entry name" value="Helicase_C-like"/>
</dbReference>
<keyword evidence="4" id="KW-0067">ATP-binding</keyword>
<evidence type="ECO:0000259" key="7">
    <source>
        <dbReference type="PROSITE" id="PS51194"/>
    </source>
</evidence>
<dbReference type="CDD" id="cd18793">
    <property type="entry name" value="SF2_C_SNF"/>
    <property type="match status" value="1"/>
</dbReference>
<dbReference type="EC" id="3.6.4.-" evidence="8"/>
<evidence type="ECO:0000256" key="3">
    <source>
        <dbReference type="ARBA" id="ARBA00022806"/>
    </source>
</evidence>
<dbReference type="InterPro" id="IPR000330">
    <property type="entry name" value="SNF2_N"/>
</dbReference>
<dbReference type="KEGG" id="sbae:DSM104329_04950"/>
<dbReference type="Proteomes" id="UP001162834">
    <property type="component" value="Chromosome"/>
</dbReference>
<feature type="domain" description="Helicase C-terminal" evidence="7">
    <location>
        <begin position="478"/>
        <end position="638"/>
    </location>
</feature>
<evidence type="ECO:0000313" key="8">
    <source>
        <dbReference type="EMBL" id="UGS38521.1"/>
    </source>
</evidence>
<accession>A0A9E7C2J9</accession>
<dbReference type="GO" id="GO:0005524">
    <property type="term" value="F:ATP binding"/>
    <property type="evidence" value="ECO:0007669"/>
    <property type="project" value="UniProtKB-KW"/>
</dbReference>
<dbReference type="InterPro" id="IPR049730">
    <property type="entry name" value="SNF2/RAD54-like_C"/>
</dbReference>
<dbReference type="PROSITE" id="PS51192">
    <property type="entry name" value="HELICASE_ATP_BIND_1"/>
    <property type="match status" value="1"/>
</dbReference>
<protein>
    <submittedName>
        <fullName evidence="8">RNA polymerase-associated protein RapA</fullName>
        <ecNumber evidence="8">3.6.4.-</ecNumber>
    </submittedName>
</protein>
<keyword evidence="3" id="KW-0347">Helicase</keyword>
<dbReference type="PANTHER" id="PTHR45766:SF6">
    <property type="entry name" value="SWI_SNF-RELATED MATRIX-ASSOCIATED ACTIN-DEPENDENT REGULATOR OF CHROMATIN SUBFAMILY A-LIKE PROTEIN 1"/>
    <property type="match status" value="1"/>
</dbReference>
<keyword evidence="9" id="KW-1185">Reference proteome</keyword>
<dbReference type="CDD" id="cd18011">
    <property type="entry name" value="DEXDc_RapA"/>
    <property type="match status" value="1"/>
</dbReference>
<dbReference type="GO" id="GO:0004386">
    <property type="term" value="F:helicase activity"/>
    <property type="evidence" value="ECO:0007669"/>
    <property type="project" value="UniProtKB-KW"/>
</dbReference>
<evidence type="ECO:0000256" key="4">
    <source>
        <dbReference type="ARBA" id="ARBA00022840"/>
    </source>
</evidence>